<organism evidence="2 3">
    <name type="scientific">Pleurodeles waltl</name>
    <name type="common">Iberian ribbed newt</name>
    <dbReference type="NCBI Taxonomy" id="8319"/>
    <lineage>
        <taxon>Eukaryota</taxon>
        <taxon>Metazoa</taxon>
        <taxon>Chordata</taxon>
        <taxon>Craniata</taxon>
        <taxon>Vertebrata</taxon>
        <taxon>Euteleostomi</taxon>
        <taxon>Amphibia</taxon>
        <taxon>Batrachia</taxon>
        <taxon>Caudata</taxon>
        <taxon>Salamandroidea</taxon>
        <taxon>Salamandridae</taxon>
        <taxon>Pleurodelinae</taxon>
        <taxon>Pleurodeles</taxon>
    </lineage>
</organism>
<comment type="caution">
    <text evidence="2">The sequence shown here is derived from an EMBL/GenBank/DDBJ whole genome shotgun (WGS) entry which is preliminary data.</text>
</comment>
<dbReference type="Proteomes" id="UP001066276">
    <property type="component" value="Chromosome 9"/>
</dbReference>
<evidence type="ECO:0000256" key="1">
    <source>
        <dbReference type="SAM" id="MobiDB-lite"/>
    </source>
</evidence>
<evidence type="ECO:0000313" key="3">
    <source>
        <dbReference type="Proteomes" id="UP001066276"/>
    </source>
</evidence>
<keyword evidence="3" id="KW-1185">Reference proteome</keyword>
<feature type="compositionally biased region" description="Pro residues" evidence="1">
    <location>
        <begin position="51"/>
        <end position="66"/>
    </location>
</feature>
<feature type="region of interest" description="Disordered" evidence="1">
    <location>
        <begin position="47"/>
        <end position="66"/>
    </location>
</feature>
<reference evidence="2" key="1">
    <citation type="journal article" date="2022" name="bioRxiv">
        <title>Sequencing and chromosome-scale assembly of the giantPleurodeles waltlgenome.</title>
        <authorList>
            <person name="Brown T."/>
            <person name="Elewa A."/>
            <person name="Iarovenko S."/>
            <person name="Subramanian E."/>
            <person name="Araus A.J."/>
            <person name="Petzold A."/>
            <person name="Susuki M."/>
            <person name="Suzuki K.-i.T."/>
            <person name="Hayashi T."/>
            <person name="Toyoda A."/>
            <person name="Oliveira C."/>
            <person name="Osipova E."/>
            <person name="Leigh N.D."/>
            <person name="Simon A."/>
            <person name="Yun M.H."/>
        </authorList>
    </citation>
    <scope>NUCLEOTIDE SEQUENCE</scope>
    <source>
        <strain evidence="2">20211129_DDA</strain>
        <tissue evidence="2">Liver</tissue>
    </source>
</reference>
<proteinExistence type="predicted"/>
<dbReference type="AlphaFoldDB" id="A0AAV7MVE1"/>
<dbReference type="EMBL" id="JANPWB010000013">
    <property type="protein sequence ID" value="KAJ1105963.1"/>
    <property type="molecule type" value="Genomic_DNA"/>
</dbReference>
<evidence type="ECO:0000313" key="2">
    <source>
        <dbReference type="EMBL" id="KAJ1105963.1"/>
    </source>
</evidence>
<gene>
    <name evidence="2" type="ORF">NDU88_003366</name>
</gene>
<accession>A0AAV7MVE1</accession>
<name>A0AAV7MVE1_PLEWA</name>
<protein>
    <submittedName>
        <fullName evidence="2">Uncharacterized protein</fullName>
    </submittedName>
</protein>
<sequence length="66" mass="6882">MWWPSSSLPGATEAVLQRDHGHVWWCTGAAAVTHSGALQMALVAKAKDDSPVPPGNPPAPLTIPEA</sequence>